<evidence type="ECO:0000313" key="2">
    <source>
        <dbReference type="EMBL" id="MYM87022.1"/>
    </source>
</evidence>
<dbReference type="PROSITE" id="PS51184">
    <property type="entry name" value="JMJC"/>
    <property type="match status" value="1"/>
</dbReference>
<dbReference type="SMART" id="SM00558">
    <property type="entry name" value="JmjC"/>
    <property type="match status" value="1"/>
</dbReference>
<feature type="domain" description="JmjC" evidence="1">
    <location>
        <begin position="120"/>
        <end position="277"/>
    </location>
</feature>
<name>A0A845G0M7_9BURK</name>
<gene>
    <name evidence="2" type="ORF">GTP91_07485</name>
</gene>
<proteinExistence type="predicted"/>
<dbReference type="Pfam" id="PF13621">
    <property type="entry name" value="Cupin_8"/>
    <property type="match status" value="1"/>
</dbReference>
<dbReference type="PANTHER" id="PTHR12461:SF105">
    <property type="entry name" value="HYPOXIA-INDUCIBLE FACTOR 1-ALPHA INHIBITOR"/>
    <property type="match status" value="1"/>
</dbReference>
<dbReference type="AlphaFoldDB" id="A0A845G0M7"/>
<dbReference type="InterPro" id="IPR003347">
    <property type="entry name" value="JmjC_dom"/>
</dbReference>
<protein>
    <submittedName>
        <fullName evidence="2">Cupin-like domain-containing protein</fullName>
    </submittedName>
</protein>
<sequence>MHPAVLLNNARPIRELHGVATDGLTDAILTSTQPLVLRGLAAAWPMVRAARTSPQAADAYLRRFYRDASVNAMHGAPEIGGRFFYNADMSGFNFTSVRVRFDAVLDALRGHLDDEQPPAFYVGSTTIDACLPGFRTENDIDLGTRDPLASIWVGNRTRIPAHYDLPDNLACVAAGRRRFTLFPPDQLANLYVGPLDLTPAGQAISLVDFAAPDLTAFPKFATALEHAQVAELEAGDALFIPSMWWHHIEALDSFNVLVNYWWRQSPDYMDTPVNTLLQALMTLRELPPAQRQAWQEIFRHYVFDSDGGEAAHIPPHARGVLAPFDGDAARRLRAQLLNMMRR</sequence>
<accession>A0A845G0M7</accession>
<dbReference type="RefSeq" id="WP_161096207.1">
    <property type="nucleotide sequence ID" value="NZ_WWCW01000016.1"/>
</dbReference>
<dbReference type="SUPFAM" id="SSF51197">
    <property type="entry name" value="Clavaminate synthase-like"/>
    <property type="match status" value="1"/>
</dbReference>
<evidence type="ECO:0000259" key="1">
    <source>
        <dbReference type="PROSITE" id="PS51184"/>
    </source>
</evidence>
<reference evidence="2 3" key="1">
    <citation type="submission" date="2020-01" db="EMBL/GenBank/DDBJ databases">
        <title>Novel species isolated from a subtropical stream in China.</title>
        <authorList>
            <person name="Lu H."/>
        </authorList>
    </citation>
    <scope>NUCLEOTIDE SEQUENCE [LARGE SCALE GENOMIC DNA]</scope>
    <source>
        <strain evidence="2 3">FT82W</strain>
    </source>
</reference>
<organism evidence="2 3">
    <name type="scientific">Duganella vulcania</name>
    <dbReference type="NCBI Taxonomy" id="2692166"/>
    <lineage>
        <taxon>Bacteria</taxon>
        <taxon>Pseudomonadati</taxon>
        <taxon>Pseudomonadota</taxon>
        <taxon>Betaproteobacteria</taxon>
        <taxon>Burkholderiales</taxon>
        <taxon>Oxalobacteraceae</taxon>
        <taxon>Telluria group</taxon>
        <taxon>Duganella</taxon>
    </lineage>
</organism>
<evidence type="ECO:0000313" key="3">
    <source>
        <dbReference type="Proteomes" id="UP000470302"/>
    </source>
</evidence>
<comment type="caution">
    <text evidence="2">The sequence shown here is derived from an EMBL/GenBank/DDBJ whole genome shotgun (WGS) entry which is preliminary data.</text>
</comment>
<dbReference type="Gene3D" id="2.60.120.650">
    <property type="entry name" value="Cupin"/>
    <property type="match status" value="1"/>
</dbReference>
<dbReference type="PANTHER" id="PTHR12461">
    <property type="entry name" value="HYPOXIA-INDUCIBLE FACTOR 1 ALPHA INHIBITOR-RELATED"/>
    <property type="match status" value="1"/>
</dbReference>
<dbReference type="EMBL" id="WWCW01000016">
    <property type="protein sequence ID" value="MYM87022.1"/>
    <property type="molecule type" value="Genomic_DNA"/>
</dbReference>
<dbReference type="InterPro" id="IPR041667">
    <property type="entry name" value="Cupin_8"/>
</dbReference>
<dbReference type="Proteomes" id="UP000470302">
    <property type="component" value="Unassembled WGS sequence"/>
</dbReference>